<sequence>MSAPGGPLPFLAEIQKKRDDRFVVDGKSGYSTTADQKDVGAGSSTADSSPSQLNTETRSDGNSAGGLSFLSEIQSKLKHQSGSSLPQTSSAPHVPSTHVPPSPSSPAPPPPITSAPPIPPLAPSKPPKPPKNVSSRIPSTPSSIAPPTPSASSPSLPSSSPPKRTESGDNGNPFLNEISSSMMHKRRESSTRVSPIIPSQQLPPSVPPTPPSTSAPPLPNSPAPKKPAAPSPPPLSTSSVHAEEASKKIPPPPPSTHLSSSGETNHSFKQRLFSSESSRPGRNTNDHTSSTDVDVGNVTINGHNSSGGRLQINDSRFKWINSSQIPKPPMFQGKTKLYPSGKGSSVPLNLSQYS</sequence>
<feature type="compositionally biased region" description="Low complexity" evidence="1">
    <location>
        <begin position="193"/>
        <end position="203"/>
    </location>
</feature>
<dbReference type="Proteomes" id="UP000301737">
    <property type="component" value="Unassembled WGS sequence"/>
</dbReference>
<accession>A0A4C2EA53</accession>
<proteinExistence type="predicted"/>
<feature type="compositionally biased region" description="Polar residues" evidence="1">
    <location>
        <begin position="342"/>
        <end position="354"/>
    </location>
</feature>
<comment type="caution">
    <text evidence="2">The sequence shown here is derived from an EMBL/GenBank/DDBJ whole genome shotgun (WGS) entry which is preliminary data.</text>
</comment>
<feature type="compositionally biased region" description="Polar residues" evidence="1">
    <location>
        <begin position="42"/>
        <end position="62"/>
    </location>
</feature>
<keyword evidence="3" id="KW-1185">Reference proteome</keyword>
<feature type="region of interest" description="Disordered" evidence="1">
    <location>
        <begin position="18"/>
        <end position="354"/>
    </location>
</feature>
<evidence type="ECO:0000256" key="1">
    <source>
        <dbReference type="SAM" id="MobiDB-lite"/>
    </source>
</evidence>
<dbReference type="AlphaFoldDB" id="A0A4C2EA53"/>
<name>A0A4C2EA53_9SACH</name>
<feature type="compositionally biased region" description="Pro residues" evidence="1">
    <location>
        <begin position="98"/>
        <end position="130"/>
    </location>
</feature>
<feature type="compositionally biased region" description="Pro residues" evidence="1">
    <location>
        <begin position="204"/>
        <end position="235"/>
    </location>
</feature>
<gene>
    <name evidence="2" type="ORF">ZYGM_000387</name>
</gene>
<feature type="compositionally biased region" description="Low complexity" evidence="1">
    <location>
        <begin position="150"/>
        <end position="162"/>
    </location>
</feature>
<dbReference type="EMBL" id="BIMX01000026">
    <property type="protein sequence ID" value="GCF01055.1"/>
    <property type="molecule type" value="Genomic_DNA"/>
</dbReference>
<reference evidence="2 3" key="1">
    <citation type="submission" date="2019-01" db="EMBL/GenBank/DDBJ databases">
        <title>Draft Genome Sequencing of Zygosaccharomyces mellis Ca-7.</title>
        <authorList>
            <person name="Shiwa Y."/>
            <person name="Kanesaki Y."/>
            <person name="Ishige T."/>
            <person name="Mura K."/>
            <person name="Hori T."/>
            <person name="Tamura T."/>
        </authorList>
    </citation>
    <scope>NUCLEOTIDE SEQUENCE [LARGE SCALE GENOMIC DNA]</scope>
    <source>
        <strain evidence="2 3">Ca-7</strain>
    </source>
</reference>
<feature type="compositionally biased region" description="Low complexity" evidence="1">
    <location>
        <begin position="134"/>
        <end position="143"/>
    </location>
</feature>
<dbReference type="OrthoDB" id="2430277at2759"/>
<evidence type="ECO:0000313" key="2">
    <source>
        <dbReference type="EMBL" id="GCF01055.1"/>
    </source>
</evidence>
<organism evidence="2 3">
    <name type="scientific">Zygosaccharomyces mellis</name>
    <dbReference type="NCBI Taxonomy" id="42258"/>
    <lineage>
        <taxon>Eukaryota</taxon>
        <taxon>Fungi</taxon>
        <taxon>Dikarya</taxon>
        <taxon>Ascomycota</taxon>
        <taxon>Saccharomycotina</taxon>
        <taxon>Saccharomycetes</taxon>
        <taxon>Saccharomycetales</taxon>
        <taxon>Saccharomycetaceae</taxon>
        <taxon>Zygosaccharomyces</taxon>
    </lineage>
</organism>
<evidence type="ECO:0000313" key="3">
    <source>
        <dbReference type="Proteomes" id="UP000301737"/>
    </source>
</evidence>
<protein>
    <submittedName>
        <fullName evidence="2">Uncharacterized protein</fullName>
    </submittedName>
</protein>
<feature type="compositionally biased region" description="Polar residues" evidence="1">
    <location>
        <begin position="256"/>
        <end position="325"/>
    </location>
</feature>